<reference evidence="7 8" key="2">
    <citation type="journal article" date="2016" name="Science">
        <title>A bacterium that degrades and assimilates poly(ethylene terephthalate).</title>
        <authorList>
            <person name="Yoshida S."/>
            <person name="Hiraga K."/>
            <person name="Takehana T."/>
            <person name="Taniguchi I."/>
            <person name="Yamaji H."/>
            <person name="Maeda Y."/>
            <person name="Toyohara K."/>
            <person name="Miyamoto K."/>
            <person name="Kimura Y."/>
            <person name="Oda K."/>
        </authorList>
    </citation>
    <scope>NUCLEOTIDE SEQUENCE [LARGE SCALE GENOMIC DNA]</scope>
    <source>
        <strain evidence="8">NBRC 110686 / TISTR 2288 / 201-F6</strain>
    </source>
</reference>
<proteinExistence type="predicted"/>
<organism evidence="7 8">
    <name type="scientific">Piscinibacter sakaiensis</name>
    <name type="common">Ideonella sakaiensis</name>
    <dbReference type="NCBI Taxonomy" id="1547922"/>
    <lineage>
        <taxon>Bacteria</taxon>
        <taxon>Pseudomonadati</taxon>
        <taxon>Pseudomonadota</taxon>
        <taxon>Betaproteobacteria</taxon>
        <taxon>Burkholderiales</taxon>
        <taxon>Sphaerotilaceae</taxon>
        <taxon>Piscinibacter</taxon>
    </lineage>
</organism>
<dbReference type="PRINTS" id="PR01021">
    <property type="entry name" value="OMPADOMAIN"/>
</dbReference>
<dbReference type="PROSITE" id="PS51257">
    <property type="entry name" value="PROKAR_LIPOPROTEIN"/>
    <property type="match status" value="1"/>
</dbReference>
<keyword evidence="8" id="KW-1185">Reference proteome</keyword>
<evidence type="ECO:0000313" key="7">
    <source>
        <dbReference type="EMBL" id="GAP35921.1"/>
    </source>
</evidence>
<dbReference type="Pfam" id="PF00691">
    <property type="entry name" value="OmpA"/>
    <property type="match status" value="1"/>
</dbReference>
<feature type="domain" description="OmpA-like" evidence="6">
    <location>
        <begin position="63"/>
        <end position="179"/>
    </location>
</feature>
<dbReference type="InterPro" id="IPR036737">
    <property type="entry name" value="OmpA-like_sf"/>
</dbReference>
<evidence type="ECO:0000313" key="8">
    <source>
        <dbReference type="Proteomes" id="UP000037660"/>
    </source>
</evidence>
<dbReference type="AlphaFoldDB" id="A0A0K8NZW2"/>
<dbReference type="GO" id="GO:0009279">
    <property type="term" value="C:cell outer membrane"/>
    <property type="evidence" value="ECO:0007669"/>
    <property type="project" value="UniProtKB-SubCell"/>
</dbReference>
<evidence type="ECO:0000256" key="2">
    <source>
        <dbReference type="ARBA" id="ARBA00023136"/>
    </source>
</evidence>
<dbReference type="RefSeq" id="WP_231638093.1">
    <property type="nucleotide sequence ID" value="NZ_BBYR01000030.1"/>
</dbReference>
<dbReference type="Gene3D" id="3.30.1330.60">
    <property type="entry name" value="OmpA-like domain"/>
    <property type="match status" value="1"/>
</dbReference>
<dbReference type="PANTHER" id="PTHR30329:SF17">
    <property type="entry name" value="LIPOPROTEIN YFIB-RELATED"/>
    <property type="match status" value="1"/>
</dbReference>
<name>A0A0K8NZW2_PISS1</name>
<protein>
    <submittedName>
        <fullName evidence="7">Outer membrane porin F</fullName>
    </submittedName>
</protein>
<evidence type="ECO:0000259" key="6">
    <source>
        <dbReference type="PROSITE" id="PS51123"/>
    </source>
</evidence>
<feature type="chain" id="PRO_5005513533" evidence="5">
    <location>
        <begin position="30"/>
        <end position="212"/>
    </location>
</feature>
<dbReference type="InterPro" id="IPR050330">
    <property type="entry name" value="Bact_OuterMem_StrucFunc"/>
</dbReference>
<evidence type="ECO:0000256" key="5">
    <source>
        <dbReference type="SAM" id="SignalP"/>
    </source>
</evidence>
<accession>A0A0K8NZW2</accession>
<dbReference type="EMBL" id="BBYR01000030">
    <property type="protein sequence ID" value="GAP35921.1"/>
    <property type="molecule type" value="Genomic_DNA"/>
</dbReference>
<dbReference type="PROSITE" id="PS51123">
    <property type="entry name" value="OMPA_2"/>
    <property type="match status" value="1"/>
</dbReference>
<dbReference type="STRING" id="1547922.ISF6_1761"/>
<gene>
    <name evidence="7" type="ORF">ISF6_1761</name>
</gene>
<dbReference type="InterPro" id="IPR006665">
    <property type="entry name" value="OmpA-like"/>
</dbReference>
<dbReference type="InterPro" id="IPR006664">
    <property type="entry name" value="OMP_bac"/>
</dbReference>
<keyword evidence="5" id="KW-0732">Signal</keyword>
<comment type="caution">
    <text evidence="7">The sequence shown here is derived from an EMBL/GenBank/DDBJ whole genome shotgun (WGS) entry which is preliminary data.</text>
</comment>
<evidence type="ECO:0000256" key="3">
    <source>
        <dbReference type="PROSITE-ProRule" id="PRU00473"/>
    </source>
</evidence>
<feature type="region of interest" description="Disordered" evidence="4">
    <location>
        <begin position="24"/>
        <end position="47"/>
    </location>
</feature>
<comment type="subcellular location">
    <subcellularLocation>
        <location evidence="1">Cell outer membrane</location>
    </subcellularLocation>
</comment>
<feature type="compositionally biased region" description="Pro residues" evidence="4">
    <location>
        <begin position="25"/>
        <end position="42"/>
    </location>
</feature>
<feature type="region of interest" description="Disordered" evidence="4">
    <location>
        <begin position="182"/>
        <end position="212"/>
    </location>
</feature>
<evidence type="ECO:0000256" key="1">
    <source>
        <dbReference type="ARBA" id="ARBA00004442"/>
    </source>
</evidence>
<keyword evidence="2 3" id="KW-0472">Membrane</keyword>
<evidence type="ECO:0000256" key="4">
    <source>
        <dbReference type="SAM" id="MobiDB-lite"/>
    </source>
</evidence>
<dbReference type="Proteomes" id="UP000037660">
    <property type="component" value="Unassembled WGS sequence"/>
</dbReference>
<dbReference type="SUPFAM" id="SSF103088">
    <property type="entry name" value="OmpA-like"/>
    <property type="match status" value="1"/>
</dbReference>
<reference evidence="8" key="1">
    <citation type="submission" date="2015-07" db="EMBL/GenBank/DDBJ databases">
        <title>Discovery of a poly(ethylene terephthalate assimilation.</title>
        <authorList>
            <person name="Yoshida S."/>
            <person name="Hiraga K."/>
            <person name="Takehana T."/>
            <person name="Taniguchi I."/>
            <person name="Yamaji H."/>
            <person name="Maeda Y."/>
            <person name="Toyohara K."/>
            <person name="Miyamoto K."/>
            <person name="Kimura Y."/>
            <person name="Oda K."/>
        </authorList>
    </citation>
    <scope>NUCLEOTIDE SEQUENCE [LARGE SCALE GENOMIC DNA]</scope>
    <source>
        <strain evidence="8">NBRC 110686 / TISTR 2288 / 201-F6</strain>
    </source>
</reference>
<dbReference type="PRINTS" id="PR01023">
    <property type="entry name" value="NAFLGMOTY"/>
</dbReference>
<feature type="signal peptide" evidence="5">
    <location>
        <begin position="1"/>
        <end position="29"/>
    </location>
</feature>
<feature type="compositionally biased region" description="Low complexity" evidence="4">
    <location>
        <begin position="203"/>
        <end position="212"/>
    </location>
</feature>
<dbReference type="PANTHER" id="PTHR30329">
    <property type="entry name" value="STATOR ELEMENT OF FLAGELLAR MOTOR COMPLEX"/>
    <property type="match status" value="1"/>
</dbReference>
<dbReference type="CDD" id="cd07185">
    <property type="entry name" value="OmpA_C-like"/>
    <property type="match status" value="1"/>
</dbReference>
<sequence length="212" mass="22285">MSPTRLARRRVALAGVGALLAGCAAPPPAPPVAPPSPLPPPAGQLSPAQTQALAGLGFQPGDEGWQLDLAVSLLFEFDSDRLKPEQAERVRRLGRSLREIDVPALHVLGHTDNVGAPEYNRSLSLRRARAVAAVLAEAGWPPARLKAAGLGMARPIADNRSEEGRARNRRVALVVVTDWARGPDDTAPAARSADGPDGRPPRRMAAGRPTGT</sequence>